<dbReference type="Gene3D" id="3.20.80.10">
    <property type="entry name" value="Regulatory factor, effector binding domain"/>
    <property type="match status" value="1"/>
</dbReference>
<dbReference type="SUPFAM" id="SSF55136">
    <property type="entry name" value="Probable bacterial effector-binding domain"/>
    <property type="match status" value="1"/>
</dbReference>
<dbReference type="Pfam" id="PF14526">
    <property type="entry name" value="Cass2"/>
    <property type="match status" value="1"/>
</dbReference>
<proteinExistence type="predicted"/>
<dbReference type="InterPro" id="IPR011256">
    <property type="entry name" value="Reg_factor_effector_dom_sf"/>
</dbReference>
<protein>
    <submittedName>
        <fullName evidence="2">Putative transcriptional regulator YdeE</fullName>
    </submittedName>
</protein>
<evidence type="ECO:0000259" key="1">
    <source>
        <dbReference type="SMART" id="SM00871"/>
    </source>
</evidence>
<organism evidence="2 3">
    <name type="scientific">Pedobacter cryoconitis</name>
    <dbReference type="NCBI Taxonomy" id="188932"/>
    <lineage>
        <taxon>Bacteria</taxon>
        <taxon>Pseudomonadati</taxon>
        <taxon>Bacteroidota</taxon>
        <taxon>Sphingobacteriia</taxon>
        <taxon>Sphingobacteriales</taxon>
        <taxon>Sphingobacteriaceae</taxon>
        <taxon>Pedobacter</taxon>
    </lineage>
</organism>
<accession>A0A7X0MJC8</accession>
<evidence type="ECO:0000313" key="2">
    <source>
        <dbReference type="EMBL" id="MBB6501034.1"/>
    </source>
</evidence>
<reference evidence="2 3" key="1">
    <citation type="submission" date="2020-08" db="EMBL/GenBank/DDBJ databases">
        <title>Genomic Encyclopedia of Type Strains, Phase IV (KMG-V): Genome sequencing to study the core and pangenomes of soil and plant-associated prokaryotes.</title>
        <authorList>
            <person name="Whitman W."/>
        </authorList>
    </citation>
    <scope>NUCLEOTIDE SEQUENCE [LARGE SCALE GENOMIC DNA]</scope>
    <source>
        <strain evidence="2 3">M2T3</strain>
    </source>
</reference>
<dbReference type="EMBL" id="JACHCC010000008">
    <property type="protein sequence ID" value="MBB6501034.1"/>
    <property type="molecule type" value="Genomic_DNA"/>
</dbReference>
<gene>
    <name evidence="2" type="ORF">HDF25_003197</name>
</gene>
<dbReference type="InterPro" id="IPR010499">
    <property type="entry name" value="AraC_E-bd"/>
</dbReference>
<feature type="domain" description="AraC effector-binding" evidence="1">
    <location>
        <begin position="1"/>
        <end position="151"/>
    </location>
</feature>
<name>A0A7X0MJC8_9SPHI</name>
<dbReference type="SMART" id="SM00871">
    <property type="entry name" value="AraC_E_bind"/>
    <property type="match status" value="1"/>
</dbReference>
<dbReference type="AlphaFoldDB" id="A0A7X0MJC8"/>
<sequence length="151" mass="17282">MSESVEQFYLIGIAVRTTNENEKAATDISKLWDRFLSENMIEQIPGKIDHTVYSVYTEYEKDFTKPYTTILGCRVANLNNVPDGFKGISIEGGNYMKFTAKGKLSDYIVIQEWMKIWNSGIQRIYTADFEVYGHKTSDPENAEVDIFIAIP</sequence>
<comment type="caution">
    <text evidence="2">The sequence shown here is derived from an EMBL/GenBank/DDBJ whole genome shotgun (WGS) entry which is preliminary data.</text>
</comment>
<dbReference type="Proteomes" id="UP000521017">
    <property type="component" value="Unassembled WGS sequence"/>
</dbReference>
<dbReference type="InterPro" id="IPR053182">
    <property type="entry name" value="YobU-like_regulator"/>
</dbReference>
<dbReference type="InterPro" id="IPR029441">
    <property type="entry name" value="Cass2"/>
</dbReference>
<dbReference type="PANTHER" id="PTHR36444:SF2">
    <property type="entry name" value="TRANSCRIPTIONAL REGULATOR PROTEIN YOBU-RELATED"/>
    <property type="match status" value="1"/>
</dbReference>
<dbReference type="PANTHER" id="PTHR36444">
    <property type="entry name" value="TRANSCRIPTIONAL REGULATOR PROTEIN YOBU-RELATED"/>
    <property type="match status" value="1"/>
</dbReference>
<evidence type="ECO:0000313" key="3">
    <source>
        <dbReference type="Proteomes" id="UP000521017"/>
    </source>
</evidence>
<dbReference type="RefSeq" id="WP_184626396.1">
    <property type="nucleotide sequence ID" value="NZ_JACHCC010000008.1"/>
</dbReference>